<evidence type="ECO:0000313" key="1">
    <source>
        <dbReference type="EMBL" id="OJT09692.1"/>
    </source>
</evidence>
<organism evidence="1 2">
    <name type="scientific">Trametes pubescens</name>
    <name type="common">White-rot fungus</name>
    <dbReference type="NCBI Taxonomy" id="154538"/>
    <lineage>
        <taxon>Eukaryota</taxon>
        <taxon>Fungi</taxon>
        <taxon>Dikarya</taxon>
        <taxon>Basidiomycota</taxon>
        <taxon>Agaricomycotina</taxon>
        <taxon>Agaricomycetes</taxon>
        <taxon>Polyporales</taxon>
        <taxon>Polyporaceae</taxon>
        <taxon>Trametes</taxon>
    </lineage>
</organism>
<dbReference type="Proteomes" id="UP000184267">
    <property type="component" value="Unassembled WGS sequence"/>
</dbReference>
<protein>
    <submittedName>
        <fullName evidence="1">Uncharacterized protein</fullName>
    </submittedName>
</protein>
<evidence type="ECO:0000313" key="2">
    <source>
        <dbReference type="Proteomes" id="UP000184267"/>
    </source>
</evidence>
<dbReference type="EMBL" id="MNAD01000884">
    <property type="protein sequence ID" value="OJT09692.1"/>
    <property type="molecule type" value="Genomic_DNA"/>
</dbReference>
<proteinExistence type="predicted"/>
<gene>
    <name evidence="1" type="ORF">TRAPUB_13832</name>
</gene>
<reference evidence="1 2" key="1">
    <citation type="submission" date="2016-10" db="EMBL/GenBank/DDBJ databases">
        <title>Genome sequence of the basidiomycete white-rot fungus Trametes pubescens.</title>
        <authorList>
            <person name="Makela M.R."/>
            <person name="Granchi Z."/>
            <person name="Peng M."/>
            <person name="De Vries R.P."/>
            <person name="Grigoriev I."/>
            <person name="Riley R."/>
            <person name="Hilden K."/>
        </authorList>
    </citation>
    <scope>NUCLEOTIDE SEQUENCE [LARGE SCALE GENOMIC DNA]</scope>
    <source>
        <strain evidence="1 2">FBCC735</strain>
    </source>
</reference>
<comment type="caution">
    <text evidence="1">The sequence shown here is derived from an EMBL/GenBank/DDBJ whole genome shotgun (WGS) entry which is preliminary data.</text>
</comment>
<keyword evidence="2" id="KW-1185">Reference proteome</keyword>
<dbReference type="AlphaFoldDB" id="A0A1M2VQB7"/>
<accession>A0A1M2VQB7</accession>
<sequence length="83" mass="9137">MSKIIESGENLPHPPSLTPDQRKLIAATVPILAETGPMFVTVATSEPHPEWIACMINDPFPMSPPCAAWDKAIERFQGPQDLR</sequence>
<name>A0A1M2VQB7_TRAPU</name>